<dbReference type="PANTHER" id="PTHR11242">
    <property type="entry name" value="ARYL HYDROCARBON RECEPTOR INTERACTING PROTEIN RELATED"/>
    <property type="match status" value="1"/>
</dbReference>
<dbReference type="OrthoDB" id="433738at2759"/>
<feature type="region of interest" description="Disordered" evidence="3">
    <location>
        <begin position="305"/>
        <end position="325"/>
    </location>
</feature>
<reference evidence="4" key="1">
    <citation type="journal article" date="2021" name="Nat. Commun.">
        <title>Genomic analyses provide insights into spinach domestication and the genetic basis of agronomic traits.</title>
        <authorList>
            <person name="Cai X."/>
            <person name="Sun X."/>
            <person name="Xu C."/>
            <person name="Sun H."/>
            <person name="Wang X."/>
            <person name="Ge C."/>
            <person name="Zhang Z."/>
            <person name="Wang Q."/>
            <person name="Fei Z."/>
            <person name="Jiao C."/>
            <person name="Wang Q."/>
        </authorList>
    </citation>
    <scope>NUCLEOTIDE SEQUENCE [LARGE SCALE GENOMIC DNA]</scope>
    <source>
        <strain evidence="4">cv. Varoflay</strain>
    </source>
</reference>
<dbReference type="KEGG" id="soe:110799831"/>
<reference evidence="5" key="2">
    <citation type="submission" date="2025-08" db="UniProtKB">
        <authorList>
            <consortium name="RefSeq"/>
        </authorList>
    </citation>
    <scope>IDENTIFICATION</scope>
    <source>
        <tissue evidence="5">Leaf</tissue>
    </source>
</reference>
<dbReference type="Proteomes" id="UP000813463">
    <property type="component" value="Chromosome 3"/>
</dbReference>
<dbReference type="InterPro" id="IPR039663">
    <property type="entry name" value="AIP/AIPL1/TTC9"/>
</dbReference>
<gene>
    <name evidence="5" type="primary">LOC110799831</name>
</gene>
<dbReference type="GeneID" id="110799831"/>
<feature type="region of interest" description="Disordered" evidence="3">
    <location>
        <begin position="153"/>
        <end position="187"/>
    </location>
</feature>
<evidence type="ECO:0000256" key="2">
    <source>
        <dbReference type="ARBA" id="ARBA00022803"/>
    </source>
</evidence>
<name>A0A9R0K7Z4_SPIOL</name>
<dbReference type="AlphaFoldDB" id="A0A9R0K7Z4"/>
<dbReference type="Gene3D" id="1.25.40.10">
    <property type="entry name" value="Tetratricopeptide repeat domain"/>
    <property type="match status" value="1"/>
</dbReference>
<keyword evidence="2" id="KW-0802">TPR repeat</keyword>
<proteinExistence type="predicted"/>
<keyword evidence="4" id="KW-1185">Reference proteome</keyword>
<dbReference type="PANTHER" id="PTHR11242:SF0">
    <property type="entry name" value="TPR_REGION DOMAIN-CONTAINING PROTEIN"/>
    <property type="match status" value="1"/>
</dbReference>
<protein>
    <submittedName>
        <fullName evidence="5">Protein PHOX3-like</fullName>
    </submittedName>
</protein>
<dbReference type="SUPFAM" id="SSF48452">
    <property type="entry name" value="TPR-like"/>
    <property type="match status" value="1"/>
</dbReference>
<organism evidence="4 5">
    <name type="scientific">Spinacia oleracea</name>
    <name type="common">Spinach</name>
    <dbReference type="NCBI Taxonomy" id="3562"/>
    <lineage>
        <taxon>Eukaryota</taxon>
        <taxon>Viridiplantae</taxon>
        <taxon>Streptophyta</taxon>
        <taxon>Embryophyta</taxon>
        <taxon>Tracheophyta</taxon>
        <taxon>Spermatophyta</taxon>
        <taxon>Magnoliopsida</taxon>
        <taxon>eudicotyledons</taxon>
        <taxon>Gunneridae</taxon>
        <taxon>Pentapetalae</taxon>
        <taxon>Caryophyllales</taxon>
        <taxon>Chenopodiaceae</taxon>
        <taxon>Chenopodioideae</taxon>
        <taxon>Anserineae</taxon>
        <taxon>Spinacia</taxon>
    </lineage>
</organism>
<dbReference type="InterPro" id="IPR011990">
    <property type="entry name" value="TPR-like_helical_dom_sf"/>
</dbReference>
<dbReference type="RefSeq" id="XP_021860790.1">
    <property type="nucleotide sequence ID" value="XM_022005098.1"/>
</dbReference>
<accession>A0A9R0K7Z4</accession>
<feature type="compositionally biased region" description="Basic and acidic residues" evidence="3">
    <location>
        <begin position="153"/>
        <end position="162"/>
    </location>
</feature>
<evidence type="ECO:0000313" key="4">
    <source>
        <dbReference type="Proteomes" id="UP000813463"/>
    </source>
</evidence>
<sequence>MCSLETYNKFRGELNRILTEGDNLMEEDEFFIELISNSKNPRGVLDLARDMKETGNFLFKQGSIEDALKNMDMLGLFLVVFTSCFSGKREFEQVGQICSIILEFSPSNVKAMFRRAMAAIELGRSDLAYWDLIMASHNDPKNPEVLEKLEEVKQSLPKEDSGKSSQGDVPIGLGLGLTPPKKKSKGELVKEHSNDQVLLHEKDMVSKPILSTMNDKCSSACSSVVEENLMPTILKGKKDEMMEDVVSVSSFGNSKLAESNYRFVNRKRSGSSLSISSKDYQLLLKGKSIQYFNSKLASPMTIRVRGGGPKNITKTNYESQEEKLDDSSIVDMKEHNLIVRDTKEE</sequence>
<evidence type="ECO:0000313" key="5">
    <source>
        <dbReference type="RefSeq" id="XP_021860790.1"/>
    </source>
</evidence>
<evidence type="ECO:0000256" key="3">
    <source>
        <dbReference type="SAM" id="MobiDB-lite"/>
    </source>
</evidence>
<keyword evidence="1" id="KW-0677">Repeat</keyword>
<evidence type="ECO:0000256" key="1">
    <source>
        <dbReference type="ARBA" id="ARBA00022737"/>
    </source>
</evidence>